<dbReference type="OrthoDB" id="6133275at2759"/>
<dbReference type="InterPro" id="IPR027417">
    <property type="entry name" value="P-loop_NTPase"/>
</dbReference>
<evidence type="ECO:0000256" key="3">
    <source>
        <dbReference type="SAM" id="Coils"/>
    </source>
</evidence>
<dbReference type="SUPFAM" id="SSF49265">
    <property type="entry name" value="Fibronectin type III"/>
    <property type="match status" value="1"/>
</dbReference>
<evidence type="ECO:0000256" key="2">
    <source>
        <dbReference type="ARBA" id="ARBA00022741"/>
    </source>
</evidence>
<dbReference type="InterPro" id="IPR003961">
    <property type="entry name" value="FN3_dom"/>
</dbReference>
<dbReference type="Pfam" id="PF00041">
    <property type="entry name" value="fn3"/>
    <property type="match status" value="1"/>
</dbReference>
<feature type="domain" description="Fibronectin type-III" evidence="4">
    <location>
        <begin position="3"/>
        <end position="103"/>
    </location>
</feature>
<evidence type="ECO:0000259" key="4">
    <source>
        <dbReference type="PROSITE" id="PS50853"/>
    </source>
</evidence>
<dbReference type="PANTHER" id="PTHR32046">
    <property type="entry name" value="G DOMAIN-CONTAINING PROTEIN"/>
    <property type="match status" value="1"/>
</dbReference>
<dbReference type="PANTHER" id="PTHR32046:SF11">
    <property type="entry name" value="IMMUNE-ASSOCIATED NUCLEOTIDE-BINDING PROTEIN 10-LIKE"/>
    <property type="match status" value="1"/>
</dbReference>
<dbReference type="InterPro" id="IPR036116">
    <property type="entry name" value="FN3_sf"/>
</dbReference>
<keyword evidence="2" id="KW-0547">Nucleotide-binding</keyword>
<organism evidence="5 6">
    <name type="scientific">Mytilus galloprovincialis</name>
    <name type="common">Mediterranean mussel</name>
    <dbReference type="NCBI Taxonomy" id="29158"/>
    <lineage>
        <taxon>Eukaryota</taxon>
        <taxon>Metazoa</taxon>
        <taxon>Spiralia</taxon>
        <taxon>Lophotrochozoa</taxon>
        <taxon>Mollusca</taxon>
        <taxon>Bivalvia</taxon>
        <taxon>Autobranchia</taxon>
        <taxon>Pteriomorphia</taxon>
        <taxon>Mytilida</taxon>
        <taxon>Mytiloidea</taxon>
        <taxon>Mytilidae</taxon>
        <taxon>Mytilinae</taxon>
        <taxon>Mytilus</taxon>
    </lineage>
</organism>
<name>A0A8B6HBN1_MYTGA</name>
<sequence>MNMDQKPYQITSSSNRIEIKWQHLQQGNFDNYILRYRELHGENKTFRLMETSENEIVVKNLKSSTTYEIRLYVQKDGEDELVFKETCDTSASVASQFMLTSEKVKDKPWIYQLHPVSVEKLSEGINVHHMISDISVVDKDNMKTILFVGASESGKSTLLDALINYVLKVPYADKFRFKMIEDTSDQKAKAKNQVVSRTQNTTCYTIPKKSDFPIEFNLQVIDTPGIQDRNESQTNKEISKQLMTLFGSNIVTHINAVCIVLPSSCRLTQEQQDVFNEILFLFGNDINCFIPLVTFDDGGNLNALNTLSEAGIPFMHHMHFRFNNAMLFSENESQDAWNNRNESFKNLLASISVNPKQSVQLTENVLKLRTDIHTDLKVLKRSSRELERMRRNISQWENEVNYHERIRLENENYQYKEDELVDTKK</sequence>
<dbReference type="GO" id="GO:0005525">
    <property type="term" value="F:GTP binding"/>
    <property type="evidence" value="ECO:0007669"/>
    <property type="project" value="InterPro"/>
</dbReference>
<dbReference type="SUPFAM" id="SSF52540">
    <property type="entry name" value="P-loop containing nucleoside triphosphate hydrolases"/>
    <property type="match status" value="1"/>
</dbReference>
<protein>
    <recommendedName>
        <fullName evidence="4">Fibronectin type-III domain-containing protein</fullName>
    </recommendedName>
</protein>
<comment type="similarity">
    <text evidence="1">Belongs to the TRAFAC class TrmE-Era-EngA-EngB-Septin-like GTPase superfamily. AIG1/Toc34/Toc159-like paraseptin GTPase family. IAN subfamily.</text>
</comment>
<reference evidence="5" key="1">
    <citation type="submission" date="2018-11" db="EMBL/GenBank/DDBJ databases">
        <authorList>
            <person name="Alioto T."/>
            <person name="Alioto T."/>
        </authorList>
    </citation>
    <scope>NUCLEOTIDE SEQUENCE</scope>
</reference>
<keyword evidence="6" id="KW-1185">Reference proteome</keyword>
<gene>
    <name evidence="5" type="ORF">MGAL_10B010771</name>
</gene>
<evidence type="ECO:0000313" key="5">
    <source>
        <dbReference type="EMBL" id="VDI76516.1"/>
    </source>
</evidence>
<accession>A0A8B6HBN1</accession>
<proteinExistence type="inferred from homology"/>
<dbReference type="InterPro" id="IPR006703">
    <property type="entry name" value="G_AIG1"/>
</dbReference>
<evidence type="ECO:0000256" key="1">
    <source>
        <dbReference type="ARBA" id="ARBA00008535"/>
    </source>
</evidence>
<comment type="caution">
    <text evidence="5">The sequence shown here is derived from an EMBL/GenBank/DDBJ whole genome shotgun (WGS) entry which is preliminary data.</text>
</comment>
<dbReference type="Pfam" id="PF04548">
    <property type="entry name" value="AIG1"/>
    <property type="match status" value="1"/>
</dbReference>
<dbReference type="Gene3D" id="2.60.40.10">
    <property type="entry name" value="Immunoglobulins"/>
    <property type="match status" value="1"/>
</dbReference>
<feature type="coiled-coil region" evidence="3">
    <location>
        <begin position="379"/>
        <end position="406"/>
    </location>
</feature>
<dbReference type="CDD" id="cd00063">
    <property type="entry name" value="FN3"/>
    <property type="match status" value="1"/>
</dbReference>
<dbReference type="AlphaFoldDB" id="A0A8B6HBN1"/>
<evidence type="ECO:0000313" key="6">
    <source>
        <dbReference type="Proteomes" id="UP000596742"/>
    </source>
</evidence>
<keyword evidence="3" id="KW-0175">Coiled coil</keyword>
<dbReference type="EMBL" id="UYJE01009761">
    <property type="protein sequence ID" value="VDI76516.1"/>
    <property type="molecule type" value="Genomic_DNA"/>
</dbReference>
<dbReference type="InterPro" id="IPR013783">
    <property type="entry name" value="Ig-like_fold"/>
</dbReference>
<dbReference type="Proteomes" id="UP000596742">
    <property type="component" value="Unassembled WGS sequence"/>
</dbReference>
<dbReference type="PROSITE" id="PS50853">
    <property type="entry name" value="FN3"/>
    <property type="match status" value="1"/>
</dbReference>
<dbReference type="Gene3D" id="3.40.50.300">
    <property type="entry name" value="P-loop containing nucleotide triphosphate hydrolases"/>
    <property type="match status" value="1"/>
</dbReference>